<dbReference type="EMBL" id="VSDQ01000679">
    <property type="protein sequence ID" value="TYA73920.1"/>
    <property type="molecule type" value="Genomic_DNA"/>
</dbReference>
<proteinExistence type="predicted"/>
<evidence type="ECO:0008006" key="3">
    <source>
        <dbReference type="Google" id="ProtNLM"/>
    </source>
</evidence>
<organism evidence="1 2">
    <name type="scientific">Seonamhaeicola marinus</name>
    <dbReference type="NCBI Taxonomy" id="1912246"/>
    <lineage>
        <taxon>Bacteria</taxon>
        <taxon>Pseudomonadati</taxon>
        <taxon>Bacteroidota</taxon>
        <taxon>Flavobacteriia</taxon>
        <taxon>Flavobacteriales</taxon>
        <taxon>Flavobacteriaceae</taxon>
    </lineage>
</organism>
<gene>
    <name evidence="1" type="ORF">FUA24_11255</name>
</gene>
<reference evidence="1 2" key="1">
    <citation type="submission" date="2019-08" db="EMBL/GenBank/DDBJ databases">
        <title>Seonamhaeicola sediminis sp. nov., isolated from marine sediment.</title>
        <authorList>
            <person name="Cao W.R."/>
        </authorList>
    </citation>
    <scope>NUCLEOTIDE SEQUENCE [LARGE SCALE GENOMIC DNA]</scope>
    <source>
        <strain evidence="1 2">B011</strain>
    </source>
</reference>
<evidence type="ECO:0000313" key="2">
    <source>
        <dbReference type="Proteomes" id="UP000323930"/>
    </source>
</evidence>
<dbReference type="Proteomes" id="UP000323930">
    <property type="component" value="Unassembled WGS sequence"/>
</dbReference>
<dbReference type="RefSeq" id="WP_148542305.1">
    <property type="nucleotide sequence ID" value="NZ_VSDQ01000679.1"/>
</dbReference>
<dbReference type="AlphaFoldDB" id="A0A5D0HSJ4"/>
<comment type="caution">
    <text evidence="1">The sequence shown here is derived from an EMBL/GenBank/DDBJ whole genome shotgun (WGS) entry which is preliminary data.</text>
</comment>
<dbReference type="OrthoDB" id="1652165at2"/>
<evidence type="ECO:0000313" key="1">
    <source>
        <dbReference type="EMBL" id="TYA73920.1"/>
    </source>
</evidence>
<sequence>MKRIMYTIAIILTFKTGYGQTILTEGDIAITGVNLDDNDQFSFVLLKDITAGTEIHFADTGWNIFGEFEGYNAVTGEVSEGVITWSATTDLLCGAVVVIEKVGASNTLIVSSGTASVTDNGFGLSKVGDQVIAFQGSTDEPTFLYAVHLGNTTGWTDATNTNSSAVPAGLTEGVNAIYIGSLDNQVYNCAVSVGRTEILASVANTTNWSGSSSVRQSLGTCMYTCNTLGSCSETVTYNGTWSNGKGPDLTSEVIIAANYDTSGGNEFSACSLTVNEDVTLTIGENSYVEVENNVEVNGTLTVLSSGNFVQNSANGLFTLNGSASVVKHTPAKAKWYYYTYWSSPVVSETIEEAFPNTPESRRFYFDAAGYLDANNDGVEDNGTAWRIAAGTMTPGTGYIATESTFHLSGATGTANFEGQFNTGDITTNIVHNAANVGGSWNLIGNPYPSAIDFIAFQQANASVIDGVAYFWSQASPPEKTNPGTAVYNFNTNDYATFTVGSGGAAGTSGVTPTKYVPSAQSFFVVGLANDHATFTNAMRMADGISNSQFFKNSHTKRKVEKLDNKLWVNLTSDNGVFNQVLVAYVNGATNTDDGLYFDAPKLIVNEAAILYSKIENSNKSFMIQGRAANSLEEDNEAVKLGFKTNIEVATLYKLSLADIQGEFLTNSRIYLKDNLLHKIHDLSGSDYTFTSEVGEFNDRFEITYKNTLLSTPNNFESSKSLKIISLEDDSVQFSVSNNLEITSIEIYDVFGRSLCKFKGKRNVETFRLSNLRTSVFVAKVELSNGIVIHKKALK</sequence>
<name>A0A5D0HSJ4_9FLAO</name>
<protein>
    <recommendedName>
        <fullName evidence="3">T9SS type A sorting domain-containing protein</fullName>
    </recommendedName>
</protein>
<keyword evidence="2" id="KW-1185">Reference proteome</keyword>
<accession>A0A5D0HSJ4</accession>